<feature type="chain" id="PRO_5044503184" evidence="1">
    <location>
        <begin position="24"/>
        <end position="220"/>
    </location>
</feature>
<keyword evidence="1" id="KW-0732">Signal</keyword>
<name>A0AB74UYK8_9GAMM</name>
<dbReference type="RefSeq" id="WP_395117653.1">
    <property type="nucleotide sequence ID" value="NZ_CP170722.1"/>
</dbReference>
<organism evidence="2">
    <name type="scientific">Rhodanobacter sp. FW102-FHT14D06</name>
    <dbReference type="NCBI Taxonomy" id="3351461"/>
    <lineage>
        <taxon>Bacteria</taxon>
        <taxon>Pseudomonadati</taxon>
        <taxon>Pseudomonadota</taxon>
        <taxon>Gammaproteobacteria</taxon>
        <taxon>Lysobacterales</taxon>
        <taxon>Rhodanobacteraceae</taxon>
        <taxon>Rhodanobacter</taxon>
    </lineage>
</organism>
<feature type="signal peptide" evidence="1">
    <location>
        <begin position="1"/>
        <end position="23"/>
    </location>
</feature>
<dbReference type="EMBL" id="CP170722">
    <property type="protein sequence ID" value="XIA21427.1"/>
    <property type="molecule type" value="Genomic_DNA"/>
</dbReference>
<accession>A0AB74UYK8</accession>
<dbReference type="InterPro" id="IPR005619">
    <property type="entry name" value="Uncharacterised_YajG"/>
</dbReference>
<evidence type="ECO:0000313" key="2">
    <source>
        <dbReference type="EMBL" id="XIA21427.1"/>
    </source>
</evidence>
<evidence type="ECO:0000256" key="1">
    <source>
        <dbReference type="SAM" id="SignalP"/>
    </source>
</evidence>
<keyword evidence="2" id="KW-0449">Lipoprotein</keyword>
<reference evidence="2" key="1">
    <citation type="submission" date="2024-10" db="EMBL/GenBank/DDBJ databases">
        <authorList>
            <person name="Lesea H.P."/>
            <person name="Kuehl J.V."/>
            <person name="Chandonia J.-M."/>
        </authorList>
    </citation>
    <scope>NUCLEOTIDE SEQUENCE</scope>
    <source>
        <strain evidence="2">FW102-FHT14D06</strain>
    </source>
</reference>
<dbReference type="PROSITE" id="PS51257">
    <property type="entry name" value="PROKAR_LIPOPROTEIN"/>
    <property type="match status" value="1"/>
</dbReference>
<sequence>MKHLVHGLVAVFVLALISGCATTRTQMSLDVPSPGSAVVSGGKPVVIDAIHDVRVFETDPDDPSTPSLKKGASYALDATQRKQAIARKRGGFGKAFGDILLKPGQNVESVTRQLLTNAFASRGYSVVDAASAPANAPHVSVDIRQFWAWFTPGFWSASIEAKLDTLLKIDSPQGHRQVTVKGYGHNSIQVAREANWQLAYQRAFEDYLKQFADAANNNGL</sequence>
<proteinExistence type="predicted"/>
<dbReference type="AlphaFoldDB" id="A0AB74UYK8"/>
<dbReference type="Pfam" id="PF03923">
    <property type="entry name" value="Lipoprotein_16"/>
    <property type="match status" value="1"/>
</dbReference>
<gene>
    <name evidence="2" type="ORF">ACFCQI_13995</name>
</gene>
<protein>
    <submittedName>
        <fullName evidence="2">YajG family lipoprotein</fullName>
    </submittedName>
</protein>